<sequence length="77" mass="9122">MTQAGLANHQGPCSFHQWGKLQTVLLPDYQIKIFSKERFKDLIFRGSMVNHFNHFKAKVSKERKKKEEVFKLLKCKQ</sequence>
<evidence type="ECO:0000313" key="1">
    <source>
        <dbReference type="Proteomes" id="UP000887565"/>
    </source>
</evidence>
<dbReference type="WBParaSite" id="nRc.2.0.1.t37673-RA">
    <property type="protein sequence ID" value="nRc.2.0.1.t37673-RA"/>
    <property type="gene ID" value="nRc.2.0.1.g37673"/>
</dbReference>
<proteinExistence type="predicted"/>
<accession>A0A915KFT0</accession>
<dbReference type="Proteomes" id="UP000887565">
    <property type="component" value="Unplaced"/>
</dbReference>
<organism evidence="1 2">
    <name type="scientific">Romanomermis culicivorax</name>
    <name type="common">Nematode worm</name>
    <dbReference type="NCBI Taxonomy" id="13658"/>
    <lineage>
        <taxon>Eukaryota</taxon>
        <taxon>Metazoa</taxon>
        <taxon>Ecdysozoa</taxon>
        <taxon>Nematoda</taxon>
        <taxon>Enoplea</taxon>
        <taxon>Dorylaimia</taxon>
        <taxon>Mermithida</taxon>
        <taxon>Mermithoidea</taxon>
        <taxon>Mermithidae</taxon>
        <taxon>Romanomermis</taxon>
    </lineage>
</organism>
<protein>
    <submittedName>
        <fullName evidence="2">Uncharacterized protein</fullName>
    </submittedName>
</protein>
<reference evidence="2" key="1">
    <citation type="submission" date="2022-11" db="UniProtKB">
        <authorList>
            <consortium name="WormBaseParasite"/>
        </authorList>
    </citation>
    <scope>IDENTIFICATION</scope>
</reference>
<name>A0A915KFT0_ROMCU</name>
<dbReference type="AlphaFoldDB" id="A0A915KFT0"/>
<keyword evidence="1" id="KW-1185">Reference proteome</keyword>
<evidence type="ECO:0000313" key="2">
    <source>
        <dbReference type="WBParaSite" id="nRc.2.0.1.t37673-RA"/>
    </source>
</evidence>